<keyword evidence="4" id="KW-1185">Reference proteome</keyword>
<dbReference type="InterPro" id="IPR038404">
    <property type="entry name" value="TRAP_DctP_sf"/>
</dbReference>
<protein>
    <submittedName>
        <fullName evidence="3">Uncharacterized protein</fullName>
    </submittedName>
</protein>
<evidence type="ECO:0000256" key="2">
    <source>
        <dbReference type="ARBA" id="ARBA00022729"/>
    </source>
</evidence>
<accession>A0A813C766</accession>
<dbReference type="PANTHER" id="PTHR33376">
    <property type="match status" value="1"/>
</dbReference>
<evidence type="ECO:0000256" key="1">
    <source>
        <dbReference type="ARBA" id="ARBA00008383"/>
    </source>
</evidence>
<comment type="similarity">
    <text evidence="1">Belongs to the CoA-transferase III family.</text>
</comment>
<dbReference type="PANTHER" id="PTHR33376:SF5">
    <property type="entry name" value="EXTRACYTOPLASMIC SOLUTE RECEPTOR PROTEIN"/>
    <property type="match status" value="1"/>
</dbReference>
<dbReference type="GO" id="GO:0055085">
    <property type="term" value="P:transmembrane transport"/>
    <property type="evidence" value="ECO:0007669"/>
    <property type="project" value="InterPro"/>
</dbReference>
<feature type="non-terminal residue" evidence="3">
    <location>
        <position position="1"/>
    </location>
</feature>
<dbReference type="Gene3D" id="3.40.190.170">
    <property type="entry name" value="Bacterial extracellular solute-binding protein, family 7"/>
    <property type="match status" value="1"/>
</dbReference>
<dbReference type="Proteomes" id="UP000601435">
    <property type="component" value="Unassembled WGS sequence"/>
</dbReference>
<evidence type="ECO:0000313" key="4">
    <source>
        <dbReference type="Proteomes" id="UP000601435"/>
    </source>
</evidence>
<dbReference type="EMBL" id="CAJNJA010087340">
    <property type="protein sequence ID" value="CAE7938874.1"/>
    <property type="molecule type" value="Genomic_DNA"/>
</dbReference>
<sequence>MSLLVNVLSRHSDLSSIPPRGTRRADMGLWRTRDGKFICTTDMEPRYWAIFCETVGRPDFVALQNDVESRPEIRSALEAIFRERDLDEWLAILGAAGTQFAPVHSIGEALEDPHNKARGMALSYQGAGGRTVRQIGQPVRFGQESPVRWLGRAPGADTEALLEDIGLSKAEIETLRTTGALGEFQLTYSTSYSPTHPYGAADEQWIERIQDQTDGRVAITPFWGGSLITSREGVDELAAGVADIAFIAPIYASSGYDLSRLTPQFFYGYEDAQDVLGVYLDLWEEYPQFAEELDGVKVLGFNAGTPMHLMLREQPFEELADLQGLRIRSAVDYVGALANFGAEGVTMPMAETYPSLQRGVLDGVI</sequence>
<comment type="caution">
    <text evidence="3">The sequence shown here is derived from an EMBL/GenBank/DDBJ whole genome shotgun (WGS) entry which is preliminary data.</text>
</comment>
<gene>
    <name evidence="3" type="ORF">SNEC2469_LOCUS33322</name>
</gene>
<proteinExistence type="inferred from homology"/>
<dbReference type="InterPro" id="IPR023606">
    <property type="entry name" value="CoA-Trfase_III_dom_1_sf"/>
</dbReference>
<evidence type="ECO:0000313" key="3">
    <source>
        <dbReference type="EMBL" id="CAE7938874.1"/>
    </source>
</evidence>
<dbReference type="AlphaFoldDB" id="A0A813C766"/>
<dbReference type="Gene3D" id="3.30.1540.10">
    <property type="entry name" value="formyl-coa transferase, domain 3"/>
    <property type="match status" value="1"/>
</dbReference>
<dbReference type="InterPro" id="IPR044855">
    <property type="entry name" value="CoA-Trfase_III_dom3_sf"/>
</dbReference>
<dbReference type="GO" id="GO:0003824">
    <property type="term" value="F:catalytic activity"/>
    <property type="evidence" value="ECO:0007669"/>
    <property type="project" value="InterPro"/>
</dbReference>
<dbReference type="SUPFAM" id="SSF89796">
    <property type="entry name" value="CoA-transferase family III (CaiB/BaiF)"/>
    <property type="match status" value="1"/>
</dbReference>
<dbReference type="Pfam" id="PF02515">
    <property type="entry name" value="CoA_transf_3"/>
    <property type="match status" value="1"/>
</dbReference>
<reference evidence="3" key="1">
    <citation type="submission" date="2021-02" db="EMBL/GenBank/DDBJ databases">
        <authorList>
            <person name="Dougan E. K."/>
            <person name="Rhodes N."/>
            <person name="Thang M."/>
            <person name="Chan C."/>
        </authorList>
    </citation>
    <scope>NUCLEOTIDE SEQUENCE</scope>
</reference>
<dbReference type="InterPro" id="IPR018389">
    <property type="entry name" value="DctP_fam"/>
</dbReference>
<dbReference type="Pfam" id="PF03480">
    <property type="entry name" value="DctP"/>
    <property type="match status" value="1"/>
</dbReference>
<dbReference type="InterPro" id="IPR003673">
    <property type="entry name" value="CoA-Trfase_fam_III"/>
</dbReference>
<organism evidence="3 4">
    <name type="scientific">Symbiodinium necroappetens</name>
    <dbReference type="NCBI Taxonomy" id="1628268"/>
    <lineage>
        <taxon>Eukaryota</taxon>
        <taxon>Sar</taxon>
        <taxon>Alveolata</taxon>
        <taxon>Dinophyceae</taxon>
        <taxon>Suessiales</taxon>
        <taxon>Symbiodiniaceae</taxon>
        <taxon>Symbiodinium</taxon>
    </lineage>
</organism>
<name>A0A813C766_9DINO</name>
<keyword evidence="2" id="KW-0732">Signal</keyword>